<keyword evidence="2" id="KW-1185">Reference proteome</keyword>
<gene>
    <name evidence="1" type="ORF">SSE37_07308</name>
</gene>
<dbReference type="Gene3D" id="3.90.1150.30">
    <property type="match status" value="1"/>
</dbReference>
<evidence type="ECO:0008006" key="3">
    <source>
        <dbReference type="Google" id="ProtNLM"/>
    </source>
</evidence>
<comment type="caution">
    <text evidence="1">The sequence shown here is derived from an EMBL/GenBank/DDBJ whole genome shotgun (WGS) entry which is preliminary data.</text>
</comment>
<dbReference type="eggNOG" id="COG2315">
    <property type="taxonomic scope" value="Bacteria"/>
</dbReference>
<evidence type="ECO:0000313" key="2">
    <source>
        <dbReference type="Proteomes" id="UP000005713"/>
    </source>
</evidence>
<dbReference type="Proteomes" id="UP000005713">
    <property type="component" value="Unassembled WGS sequence"/>
</dbReference>
<accession>A3JYP3</accession>
<dbReference type="EMBL" id="AAYA01000002">
    <property type="protein sequence ID" value="EBA09596.1"/>
    <property type="molecule type" value="Genomic_DNA"/>
</dbReference>
<dbReference type="InterPro" id="IPR058532">
    <property type="entry name" value="YjbR/MT2646/Rv2570-like"/>
</dbReference>
<proteinExistence type="predicted"/>
<dbReference type="InterPro" id="IPR038056">
    <property type="entry name" value="YjbR-like_sf"/>
</dbReference>
<sequence length="114" mass="12574">MNRETVNAICAALPGAEVSDPWGGGHDAWKVGDKMFASIGAMGLGVSVKTPSIEDAQFLIEMDRAQKAPYFHRSWVLIDWDAVPEDELRDRIRTSYDLIFAKLPKKTRAAISPG</sequence>
<protein>
    <recommendedName>
        <fullName evidence="3">MmcQ/YjbR family DNA-binding protein</fullName>
    </recommendedName>
</protein>
<reference evidence="1 2" key="1">
    <citation type="submission" date="2006-06" db="EMBL/GenBank/DDBJ databases">
        <authorList>
            <person name="Moran M.A."/>
            <person name="Ferriera S."/>
            <person name="Johnson J."/>
            <person name="Kravitz S."/>
            <person name="Beeson K."/>
            <person name="Sutton G."/>
            <person name="Rogers Y.-H."/>
            <person name="Friedman R."/>
            <person name="Frazier M."/>
            <person name="Venter J.C."/>
        </authorList>
    </citation>
    <scope>NUCLEOTIDE SEQUENCE [LARGE SCALE GENOMIC DNA]</scope>
    <source>
        <strain evidence="1 2">E-37</strain>
    </source>
</reference>
<organism evidence="1 2">
    <name type="scientific">Sagittula stellata (strain ATCC 700073 / DSM 11524 / E-37)</name>
    <dbReference type="NCBI Taxonomy" id="388399"/>
    <lineage>
        <taxon>Bacteria</taxon>
        <taxon>Pseudomonadati</taxon>
        <taxon>Pseudomonadota</taxon>
        <taxon>Alphaproteobacteria</taxon>
        <taxon>Rhodobacterales</taxon>
        <taxon>Roseobacteraceae</taxon>
        <taxon>Sagittula</taxon>
    </lineage>
</organism>
<evidence type="ECO:0000313" key="1">
    <source>
        <dbReference type="EMBL" id="EBA09596.1"/>
    </source>
</evidence>
<dbReference type="RefSeq" id="WP_005855669.1">
    <property type="nucleotide sequence ID" value="NZ_AAYA01000002.1"/>
</dbReference>
<dbReference type="OrthoDB" id="9804614at2"/>
<dbReference type="AlphaFoldDB" id="A3JYP3"/>
<dbReference type="Pfam" id="PF04237">
    <property type="entry name" value="YjbR"/>
    <property type="match status" value="1"/>
</dbReference>
<dbReference type="SUPFAM" id="SSF142906">
    <property type="entry name" value="YjbR-like"/>
    <property type="match status" value="1"/>
</dbReference>
<name>A3JYP3_SAGS3</name>